<feature type="transmembrane region" description="Helical" evidence="10">
    <location>
        <begin position="34"/>
        <end position="54"/>
    </location>
</feature>
<evidence type="ECO:0000256" key="7">
    <source>
        <dbReference type="ARBA" id="ARBA00035120"/>
    </source>
</evidence>
<gene>
    <name evidence="10" type="primary">fluC</name>
    <name evidence="10" type="synonym">crcB</name>
    <name evidence="11" type="ORF">M5J20_02100</name>
</gene>
<evidence type="ECO:0000256" key="8">
    <source>
        <dbReference type="ARBA" id="ARBA00035585"/>
    </source>
</evidence>
<evidence type="ECO:0000256" key="1">
    <source>
        <dbReference type="ARBA" id="ARBA00004651"/>
    </source>
</evidence>
<feature type="binding site" evidence="10">
    <location>
        <position position="64"/>
    </location>
    <ligand>
        <name>Na(+)</name>
        <dbReference type="ChEBI" id="CHEBI:29101"/>
        <note>structural</note>
    </ligand>
</feature>
<evidence type="ECO:0000256" key="6">
    <source>
        <dbReference type="ARBA" id="ARBA00023303"/>
    </source>
</evidence>
<comment type="activity regulation">
    <text evidence="10">Na(+) is not transported, but it plays an essential structural role and its presence is essential for fluoride channel function.</text>
</comment>
<keyword evidence="6 10" id="KW-0407">Ion channel</keyword>
<keyword evidence="4 10" id="KW-1133">Transmembrane helix</keyword>
<keyword evidence="3 10" id="KW-0812">Transmembrane</keyword>
<protein>
    <recommendedName>
        <fullName evidence="10">Fluoride-specific ion channel FluC</fullName>
    </recommendedName>
</protein>
<dbReference type="Proteomes" id="UP001204000">
    <property type="component" value="Unassembled WGS sequence"/>
</dbReference>
<evidence type="ECO:0000256" key="9">
    <source>
        <dbReference type="ARBA" id="ARBA00049940"/>
    </source>
</evidence>
<comment type="caution">
    <text evidence="11">The sequence shown here is derived from an EMBL/GenBank/DDBJ whole genome shotgun (WGS) entry which is preliminary data.</text>
</comment>
<evidence type="ECO:0000256" key="3">
    <source>
        <dbReference type="ARBA" id="ARBA00022692"/>
    </source>
</evidence>
<keyword evidence="2 10" id="KW-1003">Cell membrane</keyword>
<dbReference type="HAMAP" id="MF_00454">
    <property type="entry name" value="FluC"/>
    <property type="match status" value="1"/>
</dbReference>
<accession>A0ABT1FZ06</accession>
<comment type="catalytic activity">
    <reaction evidence="8">
        <text>fluoride(in) = fluoride(out)</text>
        <dbReference type="Rhea" id="RHEA:76159"/>
        <dbReference type="ChEBI" id="CHEBI:17051"/>
    </reaction>
    <physiologicalReaction direction="left-to-right" evidence="8">
        <dbReference type="Rhea" id="RHEA:76160"/>
    </physiologicalReaction>
</comment>
<feature type="transmembrane region" description="Helical" evidence="10">
    <location>
        <begin position="6"/>
        <end position="22"/>
    </location>
</feature>
<evidence type="ECO:0000313" key="11">
    <source>
        <dbReference type="EMBL" id="MCP1386986.1"/>
    </source>
</evidence>
<comment type="similarity">
    <text evidence="7 10">Belongs to the fluoride channel Fluc/FEX (TC 1.A.43) family.</text>
</comment>
<proteinExistence type="inferred from homology"/>
<comment type="subcellular location">
    <subcellularLocation>
        <location evidence="1 10">Cell membrane</location>
        <topology evidence="1 10">Multi-pass membrane protein</topology>
    </subcellularLocation>
</comment>
<dbReference type="Pfam" id="PF02537">
    <property type="entry name" value="CRCB"/>
    <property type="match status" value="1"/>
</dbReference>
<reference evidence="11" key="1">
    <citation type="submission" date="2022-05" db="EMBL/GenBank/DDBJ databases">
        <title>Corynebacterium sp. TA-R-1 sp. nov., isolated from human feces.</title>
        <authorList>
            <person name="Shamsuzzaman M."/>
            <person name="Dahal R.H."/>
        </authorList>
    </citation>
    <scope>NUCLEOTIDE SEQUENCE</scope>
    <source>
        <strain evidence="11">TA-R-1</strain>
    </source>
</reference>
<dbReference type="InterPro" id="IPR003691">
    <property type="entry name" value="FluC"/>
</dbReference>
<evidence type="ECO:0000256" key="10">
    <source>
        <dbReference type="HAMAP-Rule" id="MF_00454"/>
    </source>
</evidence>
<keyword evidence="10" id="KW-0915">Sodium</keyword>
<comment type="function">
    <text evidence="9 10">Fluoride-specific ion channel. Important for reducing fluoride concentration in the cell, thus reducing its toxicity.</text>
</comment>
<organism evidence="11 12">
    <name type="scientific">Corynebacterium stercoris</name>
    <dbReference type="NCBI Taxonomy" id="2943490"/>
    <lineage>
        <taxon>Bacteria</taxon>
        <taxon>Bacillati</taxon>
        <taxon>Actinomycetota</taxon>
        <taxon>Actinomycetes</taxon>
        <taxon>Mycobacteriales</taxon>
        <taxon>Corynebacteriaceae</taxon>
        <taxon>Corynebacterium</taxon>
    </lineage>
</organism>
<evidence type="ECO:0000313" key="12">
    <source>
        <dbReference type="Proteomes" id="UP001204000"/>
    </source>
</evidence>
<keyword evidence="10" id="KW-0479">Metal-binding</keyword>
<dbReference type="RefSeq" id="WP_253575834.1">
    <property type="nucleotide sequence ID" value="NZ_JAMFTQ010000001.1"/>
</dbReference>
<keyword evidence="10" id="KW-0406">Ion transport</keyword>
<sequence length="111" mass="11348">MASAILLVFVGGFLGGTCRWWLSRVIEHPRAATFAANIAACGVIGFVAAAPAAWQALLGVGFAGSLSTFSTLARELGELLKAKDYGEAATYLLATALIGTAAAGFGMIWAP</sequence>
<keyword evidence="12" id="KW-1185">Reference proteome</keyword>
<dbReference type="PANTHER" id="PTHR28259">
    <property type="entry name" value="FLUORIDE EXPORT PROTEIN 1-RELATED"/>
    <property type="match status" value="1"/>
</dbReference>
<feature type="transmembrane region" description="Helical" evidence="10">
    <location>
        <begin position="89"/>
        <end position="110"/>
    </location>
</feature>
<feature type="binding site" evidence="10">
    <location>
        <position position="67"/>
    </location>
    <ligand>
        <name>Na(+)</name>
        <dbReference type="ChEBI" id="CHEBI:29101"/>
        <note>structural</note>
    </ligand>
</feature>
<name>A0ABT1FZ06_9CORY</name>
<evidence type="ECO:0000256" key="4">
    <source>
        <dbReference type="ARBA" id="ARBA00022989"/>
    </source>
</evidence>
<dbReference type="EMBL" id="JAMFTQ010000001">
    <property type="protein sequence ID" value="MCP1386986.1"/>
    <property type="molecule type" value="Genomic_DNA"/>
</dbReference>
<keyword evidence="10" id="KW-0813">Transport</keyword>
<dbReference type="PANTHER" id="PTHR28259:SF1">
    <property type="entry name" value="FLUORIDE EXPORT PROTEIN 1-RELATED"/>
    <property type="match status" value="1"/>
</dbReference>
<keyword evidence="5 10" id="KW-0472">Membrane</keyword>
<evidence type="ECO:0000256" key="5">
    <source>
        <dbReference type="ARBA" id="ARBA00023136"/>
    </source>
</evidence>
<evidence type="ECO:0000256" key="2">
    <source>
        <dbReference type="ARBA" id="ARBA00022475"/>
    </source>
</evidence>